<evidence type="ECO:0000313" key="2">
    <source>
        <dbReference type="Proteomes" id="UP000040841"/>
    </source>
</evidence>
<name>A0AA36LSA8_YERMO</name>
<gene>
    <name evidence="1" type="ORF">ERS008502_03968</name>
</gene>
<dbReference type="Proteomes" id="UP000040841">
    <property type="component" value="Unassembled WGS sequence"/>
</dbReference>
<proteinExistence type="predicted"/>
<organism evidence="1 2">
    <name type="scientific">Yersinia mollaretii</name>
    <dbReference type="NCBI Taxonomy" id="33060"/>
    <lineage>
        <taxon>Bacteria</taxon>
        <taxon>Pseudomonadati</taxon>
        <taxon>Pseudomonadota</taxon>
        <taxon>Gammaproteobacteria</taxon>
        <taxon>Enterobacterales</taxon>
        <taxon>Yersiniaceae</taxon>
        <taxon>Yersinia</taxon>
    </lineage>
</organism>
<evidence type="ECO:0000313" key="1">
    <source>
        <dbReference type="EMBL" id="CNI68202.1"/>
    </source>
</evidence>
<reference evidence="1 2" key="1">
    <citation type="submission" date="2015-03" db="EMBL/GenBank/DDBJ databases">
        <authorList>
            <consortium name="Pathogen Informatics"/>
            <person name="Murphy D."/>
        </authorList>
    </citation>
    <scope>NUCLEOTIDE SEQUENCE [LARGE SCALE GENOMIC DNA]</scope>
    <source>
        <strain evidence="1 2">FE82747</strain>
    </source>
</reference>
<dbReference type="EMBL" id="CQBM01000017">
    <property type="protein sequence ID" value="CNI68202.1"/>
    <property type="molecule type" value="Genomic_DNA"/>
</dbReference>
<comment type="caution">
    <text evidence="1">The sequence shown here is derived from an EMBL/GenBank/DDBJ whole genome shotgun (WGS) entry which is preliminary data.</text>
</comment>
<dbReference type="RefSeq" id="WP_049679302.1">
    <property type="nucleotide sequence ID" value="NZ_CABMMJ010000017.1"/>
</dbReference>
<sequence>MKKFIKIKDGKSFVIVNREDIKRVEKTEHYSLIRFENDETFYVDASMNAVFSAINGSAEKCAHAQEKNIESTEYEFGELGLSTGADIVFDNNVSVYARDLSYKGAPVGLIYYGVKFFGLDPLMEEKEVLCLAQGILNVNRDSSSEN</sequence>
<dbReference type="AlphaFoldDB" id="A0AA36LSA8"/>
<protein>
    <submittedName>
        <fullName evidence="1">Uncharacterized protein</fullName>
    </submittedName>
</protein>
<accession>A0AA36LSA8</accession>